<evidence type="ECO:0000313" key="2">
    <source>
        <dbReference type="EMBL" id="EEF63330.1"/>
    </source>
</evidence>
<keyword evidence="3" id="KW-1185">Reference proteome</keyword>
<sequence length="280" mass="30839" precursor="true">MKKLSYSFLLLSLLISGCKSGGTPDVQKVVGNELQFIPVIPLEGGLRIGDAYSYPSKPGPYHNDGPGNVWSLIPLHIPKDLEIRTNDIRHPVISRTEFAGTSFKITADAGYNLSANYSTASSVDIKADGFEVMADADFIASFAPRRPETNYRIVNPEYRNRIDGISGLKKPGWSKNQKELQNSIYIRIPERLYYSTNFTMVVKTGGGTSASTVVSYLIPKLKAALGLDFHTSATNSETITLNAGGAAQPLVFGYQSNLRQVYTEYDPKNKFPLYKVDLVQ</sequence>
<reference evidence="2 3" key="1">
    <citation type="journal article" date="2011" name="J. Bacteriol.">
        <title>Genome sequence of 'Pedosphaera parvula' Ellin514, an aerobic Verrucomicrobial isolate from pasture soil.</title>
        <authorList>
            <person name="Kant R."/>
            <person name="van Passel M.W."/>
            <person name="Sangwan P."/>
            <person name="Palva A."/>
            <person name="Lucas S."/>
            <person name="Copeland A."/>
            <person name="Lapidus A."/>
            <person name="Glavina Del Rio T."/>
            <person name="Dalin E."/>
            <person name="Tice H."/>
            <person name="Bruce D."/>
            <person name="Goodwin L."/>
            <person name="Pitluck S."/>
            <person name="Chertkov O."/>
            <person name="Larimer F.W."/>
            <person name="Land M.L."/>
            <person name="Hauser L."/>
            <person name="Brettin T.S."/>
            <person name="Detter J.C."/>
            <person name="Han S."/>
            <person name="de Vos W.M."/>
            <person name="Janssen P.H."/>
            <person name="Smidt H."/>
        </authorList>
    </citation>
    <scope>NUCLEOTIDE SEQUENCE [LARGE SCALE GENOMIC DNA]</scope>
    <source>
        <strain evidence="2 3">Ellin514</strain>
    </source>
</reference>
<dbReference type="Proteomes" id="UP000003688">
    <property type="component" value="Unassembled WGS sequence"/>
</dbReference>
<proteinExistence type="predicted"/>
<dbReference type="EMBL" id="ABOX02000001">
    <property type="protein sequence ID" value="EEF63330.1"/>
    <property type="molecule type" value="Genomic_DNA"/>
</dbReference>
<feature type="signal peptide" evidence="1">
    <location>
        <begin position="1"/>
        <end position="21"/>
    </location>
</feature>
<accession>B9X9Y9</accession>
<protein>
    <recommendedName>
        <fullName evidence="4">Lipoprotein</fullName>
    </recommendedName>
</protein>
<dbReference type="STRING" id="320771.Cflav_PD5965"/>
<dbReference type="RefSeq" id="WP_007412637.1">
    <property type="nucleotide sequence ID" value="NZ_ABOX02000001.1"/>
</dbReference>
<dbReference type="AlphaFoldDB" id="B9X9Y9"/>
<evidence type="ECO:0000313" key="3">
    <source>
        <dbReference type="Proteomes" id="UP000003688"/>
    </source>
</evidence>
<name>B9X9Y9_PEDPL</name>
<comment type="caution">
    <text evidence="2">The sequence shown here is derived from an EMBL/GenBank/DDBJ whole genome shotgun (WGS) entry which is preliminary data.</text>
</comment>
<evidence type="ECO:0008006" key="4">
    <source>
        <dbReference type="Google" id="ProtNLM"/>
    </source>
</evidence>
<keyword evidence="1" id="KW-0732">Signal</keyword>
<feature type="chain" id="PRO_5002894685" description="Lipoprotein" evidence="1">
    <location>
        <begin position="22"/>
        <end position="280"/>
    </location>
</feature>
<organism evidence="2 3">
    <name type="scientific">Pedosphaera parvula (strain Ellin514)</name>
    <dbReference type="NCBI Taxonomy" id="320771"/>
    <lineage>
        <taxon>Bacteria</taxon>
        <taxon>Pseudomonadati</taxon>
        <taxon>Verrucomicrobiota</taxon>
        <taxon>Pedosphaerae</taxon>
        <taxon>Pedosphaerales</taxon>
        <taxon>Pedosphaeraceae</taxon>
        <taxon>Pedosphaera</taxon>
    </lineage>
</organism>
<gene>
    <name evidence="2" type="ORF">Cflav_PD5965</name>
</gene>
<evidence type="ECO:0000256" key="1">
    <source>
        <dbReference type="SAM" id="SignalP"/>
    </source>
</evidence>
<dbReference type="PROSITE" id="PS51257">
    <property type="entry name" value="PROKAR_LIPOPROTEIN"/>
    <property type="match status" value="1"/>
</dbReference>